<gene>
    <name evidence="2" type="ORF">CHS0354_032550</name>
</gene>
<accession>A0AAE0W0J6</accession>
<proteinExistence type="predicted"/>
<organism evidence="2 3">
    <name type="scientific">Potamilus streckersoni</name>
    <dbReference type="NCBI Taxonomy" id="2493646"/>
    <lineage>
        <taxon>Eukaryota</taxon>
        <taxon>Metazoa</taxon>
        <taxon>Spiralia</taxon>
        <taxon>Lophotrochozoa</taxon>
        <taxon>Mollusca</taxon>
        <taxon>Bivalvia</taxon>
        <taxon>Autobranchia</taxon>
        <taxon>Heteroconchia</taxon>
        <taxon>Palaeoheterodonta</taxon>
        <taxon>Unionida</taxon>
        <taxon>Unionoidea</taxon>
        <taxon>Unionidae</taxon>
        <taxon>Ambleminae</taxon>
        <taxon>Lampsilini</taxon>
        <taxon>Potamilus</taxon>
    </lineage>
</organism>
<evidence type="ECO:0000256" key="1">
    <source>
        <dbReference type="SAM" id="MobiDB-lite"/>
    </source>
</evidence>
<keyword evidence="3" id="KW-1185">Reference proteome</keyword>
<feature type="compositionally biased region" description="Polar residues" evidence="1">
    <location>
        <begin position="23"/>
        <end position="36"/>
    </location>
</feature>
<evidence type="ECO:0000313" key="2">
    <source>
        <dbReference type="EMBL" id="KAK3596027.1"/>
    </source>
</evidence>
<evidence type="ECO:0000313" key="3">
    <source>
        <dbReference type="Proteomes" id="UP001195483"/>
    </source>
</evidence>
<dbReference type="EMBL" id="JAEAOA010001917">
    <property type="protein sequence ID" value="KAK3596027.1"/>
    <property type="molecule type" value="Genomic_DNA"/>
</dbReference>
<feature type="region of interest" description="Disordered" evidence="1">
    <location>
        <begin position="23"/>
        <end position="50"/>
    </location>
</feature>
<dbReference type="Proteomes" id="UP001195483">
    <property type="component" value="Unassembled WGS sequence"/>
</dbReference>
<comment type="caution">
    <text evidence="2">The sequence shown here is derived from an EMBL/GenBank/DDBJ whole genome shotgun (WGS) entry which is preliminary data.</text>
</comment>
<reference evidence="2" key="1">
    <citation type="journal article" date="2021" name="Genome Biol. Evol.">
        <title>A High-Quality Reference Genome for a Parasitic Bivalve with Doubly Uniparental Inheritance (Bivalvia: Unionida).</title>
        <authorList>
            <person name="Smith C.H."/>
        </authorList>
    </citation>
    <scope>NUCLEOTIDE SEQUENCE</scope>
    <source>
        <strain evidence="2">CHS0354</strain>
    </source>
</reference>
<name>A0AAE0W0J6_9BIVA</name>
<sequence length="129" mass="14170">MHTQQPNEGTITRKEKIYYSQTPGSSEITKVTSPKTMPTIKAPPKTNSSAKLKNDLQKQFAKEKAPTMLNIVLNRSLINHDSAQTVNTGGAIPSHAAFSLDALPPPPRHMQQINDQMPKLPEKTLSQGN</sequence>
<protein>
    <submittedName>
        <fullName evidence="2">Uncharacterized protein</fullName>
    </submittedName>
</protein>
<dbReference type="AlphaFoldDB" id="A0AAE0W0J6"/>
<feature type="region of interest" description="Disordered" evidence="1">
    <location>
        <begin position="104"/>
        <end position="129"/>
    </location>
</feature>
<reference evidence="2" key="3">
    <citation type="submission" date="2023-05" db="EMBL/GenBank/DDBJ databases">
        <authorList>
            <person name="Smith C.H."/>
        </authorList>
    </citation>
    <scope>NUCLEOTIDE SEQUENCE</scope>
    <source>
        <strain evidence="2">CHS0354</strain>
        <tissue evidence="2">Mantle</tissue>
    </source>
</reference>
<reference evidence="2" key="2">
    <citation type="journal article" date="2021" name="Genome Biol. Evol.">
        <title>Developing a high-quality reference genome for a parasitic bivalve with doubly uniparental inheritance (Bivalvia: Unionida).</title>
        <authorList>
            <person name="Smith C.H."/>
        </authorList>
    </citation>
    <scope>NUCLEOTIDE SEQUENCE</scope>
    <source>
        <strain evidence="2">CHS0354</strain>
        <tissue evidence="2">Mantle</tissue>
    </source>
</reference>